<dbReference type="Proteomes" id="UP001239626">
    <property type="component" value="Unassembled WGS sequence"/>
</dbReference>
<proteinExistence type="predicted"/>
<protein>
    <recommendedName>
        <fullName evidence="3">Restriction endonuclease type IV Mrr domain-containing protein</fullName>
    </recommendedName>
</protein>
<sequence length="288" mass="30840">MDVLVISDSKSGRSLVTRVLTNLGHRVVDAGTAGVGTQLASRSWQADVAVAALVAAQPTRLRFGAVGVELGIALGRGVPILLVAKPGLSVPFLYGIPRVDYADDEVLLAAQLELLLSGVSAGARREVFQRPKSPTSMPLEPPPSKDLGRARSFEREIGSLLKSHAGEDVVIYEGAALPDDVSEVDFAVLFPEEGSDLRVVLVEVKSGARTKDPSASRRILIESARKLSERVRVSRSGLGLLVYDGEAINLPTTPMTVALSLRQLESRLALEPFDQVLRRARNEAIHAL</sequence>
<gene>
    <name evidence="1" type="ORF">J2X26_004321</name>
</gene>
<comment type="caution">
    <text evidence="1">The sequence shown here is derived from an EMBL/GenBank/DDBJ whole genome shotgun (WGS) entry which is preliminary data.</text>
</comment>
<name>A0ABU0EL14_9CELL</name>
<dbReference type="RefSeq" id="WP_307494766.1">
    <property type="nucleotide sequence ID" value="NZ_JAUSVB010000008.1"/>
</dbReference>
<evidence type="ECO:0000313" key="1">
    <source>
        <dbReference type="EMBL" id="MDQ0375978.1"/>
    </source>
</evidence>
<organism evidence="1 2">
    <name type="scientific">Cellulomonas humilata</name>
    <dbReference type="NCBI Taxonomy" id="144055"/>
    <lineage>
        <taxon>Bacteria</taxon>
        <taxon>Bacillati</taxon>
        <taxon>Actinomycetota</taxon>
        <taxon>Actinomycetes</taxon>
        <taxon>Micrococcales</taxon>
        <taxon>Cellulomonadaceae</taxon>
        <taxon>Cellulomonas</taxon>
    </lineage>
</organism>
<evidence type="ECO:0000313" key="2">
    <source>
        <dbReference type="Proteomes" id="UP001239626"/>
    </source>
</evidence>
<keyword evidence="2" id="KW-1185">Reference proteome</keyword>
<reference evidence="1 2" key="1">
    <citation type="submission" date="2023-07" db="EMBL/GenBank/DDBJ databases">
        <title>Sorghum-associated microbial communities from plants grown in Nebraska, USA.</title>
        <authorList>
            <person name="Schachtman D."/>
        </authorList>
    </citation>
    <scope>NUCLEOTIDE SEQUENCE [LARGE SCALE GENOMIC DNA]</scope>
    <source>
        <strain evidence="1 2">BE332</strain>
    </source>
</reference>
<dbReference type="EMBL" id="JAUSVB010000008">
    <property type="protein sequence ID" value="MDQ0375978.1"/>
    <property type="molecule type" value="Genomic_DNA"/>
</dbReference>
<evidence type="ECO:0008006" key="3">
    <source>
        <dbReference type="Google" id="ProtNLM"/>
    </source>
</evidence>
<accession>A0ABU0EL14</accession>